<dbReference type="RefSeq" id="WP_009600088.1">
    <property type="nucleotide sequence ID" value="NZ_AEIU01000046.1"/>
</dbReference>
<protein>
    <submittedName>
        <fullName evidence="1">Uncharacterized protein</fullName>
    </submittedName>
</protein>
<dbReference type="STRING" id="796620.VIBC2010_00899"/>
<dbReference type="Proteomes" id="UP000002943">
    <property type="component" value="Unassembled WGS sequence"/>
</dbReference>
<sequence length="59" mass="6913">MSKEILGVFHDDPKMSSEDLEAINILSKDECAQAWIEYVSVFNRHLMKMQDDEWPKSLL</sequence>
<dbReference type="EMBL" id="AEIU01000046">
    <property type="protein sequence ID" value="EFP97809.1"/>
    <property type="molecule type" value="Genomic_DNA"/>
</dbReference>
<keyword evidence="2" id="KW-1185">Reference proteome</keyword>
<comment type="caution">
    <text evidence="1">The sequence shown here is derived from an EMBL/GenBank/DDBJ whole genome shotgun (WGS) entry which is preliminary data.</text>
</comment>
<gene>
    <name evidence="1" type="ORF">VIBC2010_00899</name>
</gene>
<organism evidence="1 2">
    <name type="scientific">Vibrio caribbeanicus ATCC BAA-2122</name>
    <dbReference type="NCBI Taxonomy" id="796620"/>
    <lineage>
        <taxon>Bacteria</taxon>
        <taxon>Pseudomonadati</taxon>
        <taxon>Pseudomonadota</taxon>
        <taxon>Gammaproteobacteria</taxon>
        <taxon>Vibrionales</taxon>
        <taxon>Vibrionaceae</taxon>
        <taxon>Vibrio</taxon>
    </lineage>
</organism>
<proteinExistence type="predicted"/>
<reference evidence="1 2" key="1">
    <citation type="journal article" date="2012" name="Int. J. Syst. Evol. Microbiol.">
        <title>Vibrio caribbeanicus sp. nov., isolated from the marine sponge Scleritoderma cyanea.</title>
        <authorList>
            <person name="Hoffmann M."/>
            <person name="Monday S.R."/>
            <person name="Allard M.W."/>
            <person name="Strain E.A."/>
            <person name="Whittaker P."/>
            <person name="Naum M."/>
            <person name="McCarthy P.J."/>
            <person name="Lopez J.V."/>
            <person name="Fischer M."/>
            <person name="Brown E.W."/>
        </authorList>
    </citation>
    <scope>NUCLEOTIDE SEQUENCE [LARGE SCALE GENOMIC DNA]</scope>
    <source>
        <strain evidence="1 2">ATCC BAA-2122</strain>
    </source>
</reference>
<dbReference type="OrthoDB" id="7067944at2"/>
<evidence type="ECO:0000313" key="1">
    <source>
        <dbReference type="EMBL" id="EFP97809.1"/>
    </source>
</evidence>
<evidence type="ECO:0000313" key="2">
    <source>
        <dbReference type="Proteomes" id="UP000002943"/>
    </source>
</evidence>
<accession>E3BGK1</accession>
<name>E3BGK1_9VIBR</name>
<dbReference type="AlphaFoldDB" id="E3BGK1"/>